<dbReference type="GO" id="GO:1990234">
    <property type="term" value="C:transferase complex"/>
    <property type="evidence" value="ECO:0007669"/>
    <property type="project" value="UniProtKB-ARBA"/>
</dbReference>
<evidence type="ECO:0000313" key="7">
    <source>
        <dbReference type="Proteomes" id="UP000663841"/>
    </source>
</evidence>
<dbReference type="Pfam" id="PF00400">
    <property type="entry name" value="WD40"/>
    <property type="match status" value="8"/>
</dbReference>
<organism evidence="6 7">
    <name type="scientific">Rhizoctonia solani</name>
    <dbReference type="NCBI Taxonomy" id="456999"/>
    <lineage>
        <taxon>Eukaryota</taxon>
        <taxon>Fungi</taxon>
        <taxon>Dikarya</taxon>
        <taxon>Basidiomycota</taxon>
        <taxon>Agaricomycotina</taxon>
        <taxon>Agaricomycetes</taxon>
        <taxon>Cantharellales</taxon>
        <taxon>Ceratobasidiaceae</taxon>
        <taxon>Rhizoctonia</taxon>
    </lineage>
</organism>
<dbReference type="PROSITE" id="PS50837">
    <property type="entry name" value="NACHT"/>
    <property type="match status" value="1"/>
</dbReference>
<evidence type="ECO:0000256" key="1">
    <source>
        <dbReference type="ARBA" id="ARBA00022574"/>
    </source>
</evidence>
<accession>A0A8H3BSI8</accession>
<feature type="repeat" description="WD" evidence="3">
    <location>
        <begin position="925"/>
        <end position="966"/>
    </location>
</feature>
<dbReference type="InterPro" id="IPR007111">
    <property type="entry name" value="NACHT_NTPase"/>
</dbReference>
<feature type="repeat" description="WD" evidence="3">
    <location>
        <begin position="1141"/>
        <end position="1174"/>
    </location>
</feature>
<name>A0A8H3BSI8_9AGAM</name>
<feature type="repeat" description="WD" evidence="3">
    <location>
        <begin position="1226"/>
        <end position="1260"/>
    </location>
</feature>
<dbReference type="SUPFAM" id="SSF50978">
    <property type="entry name" value="WD40 repeat-like"/>
    <property type="match status" value="2"/>
</dbReference>
<dbReference type="PANTHER" id="PTHR22847">
    <property type="entry name" value="WD40 REPEAT PROTEIN"/>
    <property type="match status" value="1"/>
</dbReference>
<evidence type="ECO:0000256" key="4">
    <source>
        <dbReference type="SAM" id="MobiDB-lite"/>
    </source>
</evidence>
<dbReference type="Gene3D" id="3.40.50.300">
    <property type="entry name" value="P-loop containing nucleotide triphosphate hydrolases"/>
    <property type="match status" value="1"/>
</dbReference>
<dbReference type="PROSITE" id="PS00678">
    <property type="entry name" value="WD_REPEATS_1"/>
    <property type="match status" value="6"/>
</dbReference>
<dbReference type="Gene3D" id="2.130.10.10">
    <property type="entry name" value="YVTN repeat-like/Quinoprotein amine dehydrogenase"/>
    <property type="match status" value="4"/>
</dbReference>
<comment type="caution">
    <text evidence="6">The sequence shown here is derived from an EMBL/GenBank/DDBJ whole genome shotgun (WGS) entry which is preliminary data.</text>
</comment>
<dbReference type="SMART" id="SM00320">
    <property type="entry name" value="WD40"/>
    <property type="match status" value="10"/>
</dbReference>
<protein>
    <recommendedName>
        <fullName evidence="5">NACHT domain-containing protein</fullName>
    </recommendedName>
</protein>
<dbReference type="SUPFAM" id="SSF52540">
    <property type="entry name" value="P-loop containing nucleoside triphosphate hydrolases"/>
    <property type="match status" value="1"/>
</dbReference>
<feature type="compositionally biased region" description="Polar residues" evidence="4">
    <location>
        <begin position="66"/>
        <end position="76"/>
    </location>
</feature>
<feature type="repeat" description="WD" evidence="3">
    <location>
        <begin position="1011"/>
        <end position="1052"/>
    </location>
</feature>
<dbReference type="InterPro" id="IPR056884">
    <property type="entry name" value="NPHP3-like_N"/>
</dbReference>
<feature type="compositionally biased region" description="Low complexity" evidence="4">
    <location>
        <begin position="39"/>
        <end position="51"/>
    </location>
</feature>
<dbReference type="PANTHER" id="PTHR22847:SF637">
    <property type="entry name" value="WD REPEAT DOMAIN 5B"/>
    <property type="match status" value="1"/>
</dbReference>
<dbReference type="EMBL" id="CAJMWW010000294">
    <property type="protein sequence ID" value="CAE6463341.1"/>
    <property type="molecule type" value="Genomic_DNA"/>
</dbReference>
<feature type="repeat" description="WD" evidence="3">
    <location>
        <begin position="882"/>
        <end position="923"/>
    </location>
</feature>
<feature type="domain" description="NACHT" evidence="5">
    <location>
        <begin position="304"/>
        <end position="449"/>
    </location>
</feature>
<feature type="region of interest" description="Disordered" evidence="4">
    <location>
        <begin position="1"/>
        <end position="76"/>
    </location>
</feature>
<dbReference type="CDD" id="cd00200">
    <property type="entry name" value="WD40"/>
    <property type="match status" value="2"/>
</dbReference>
<feature type="repeat" description="WD" evidence="3">
    <location>
        <begin position="1054"/>
        <end position="1095"/>
    </location>
</feature>
<evidence type="ECO:0000313" key="6">
    <source>
        <dbReference type="EMBL" id="CAE6463341.1"/>
    </source>
</evidence>
<proteinExistence type="predicted"/>
<dbReference type="InterPro" id="IPR001680">
    <property type="entry name" value="WD40_rpt"/>
</dbReference>
<dbReference type="Pfam" id="PF24883">
    <property type="entry name" value="NPHP3_N"/>
    <property type="match status" value="1"/>
</dbReference>
<feature type="repeat" description="WD" evidence="3">
    <location>
        <begin position="1097"/>
        <end position="1138"/>
    </location>
</feature>
<dbReference type="PROSITE" id="PS50082">
    <property type="entry name" value="WD_REPEATS_2"/>
    <property type="match status" value="8"/>
</dbReference>
<dbReference type="InterPro" id="IPR036322">
    <property type="entry name" value="WD40_repeat_dom_sf"/>
</dbReference>
<dbReference type="InterPro" id="IPR015943">
    <property type="entry name" value="WD40/YVTN_repeat-like_dom_sf"/>
</dbReference>
<dbReference type="Proteomes" id="UP000663841">
    <property type="component" value="Unassembled WGS sequence"/>
</dbReference>
<evidence type="ECO:0000256" key="2">
    <source>
        <dbReference type="ARBA" id="ARBA00022737"/>
    </source>
</evidence>
<sequence length="1396" mass="153034">MSTRSGTSKSKSKGLRGWFHNKFSQSSSQLSPPEPSPQPSISQAPSSSESSRALHAGNDRVGQHNLLPSTDQEPSITQTMSAPAVIANPAPDSPPADTTAPAEANQVTNVAWVGLLVSLKTLKDSSGLLGPLVSAVDVLLECFDAIETAAKNQQDYEELATELATLSEFLAQQLNKATSDTVSKCVSSVAIGVKKQTEEIQKKMTRGATGRLTVAKAEEEDLIRHYRRIQSLFRQLQANLSMSTWSIAKELLVDTQLKALNPEEKATYDSALASSISRRTCTEGTRTEVLANLVKWACDRDTPAVYWMNGMAGTGKTTIACTFSEWLERHELLAGSFFCTRTSVDCTDVTRIIPSVVYQLARYSASFQSTLCDILSAKPDAGSKNILKQFECLLKEPLQHMKGGMLDSLVVVIDALDECDDQSGVETILDMLFQYAPHLPLKFFVTSRPEPAIYNKMSTHAKAREAIHLHDIEKSFVRADIELYLRENLVSMSPSPSDIERLVDRSGALFIYAATLVRYIHPTKQLADPHKRLRSVLSMTPEAVREHAQIDALYTAVLKSALSEEELDAEETEDIRAVLRTVLFAQEPISVETIAKLAGIDEPRRVEYALHPLRSVLHQSEATGLVSTLHASFPDFMFNNQRSGSYFCDVVEHSQLITQRCFLAMKEQLRFNICELESSFVPDKKVDDIQGRVKQKIPVTLAYACRYWAHHLVLTPRSDDLLAIVEEFLSHRLLFWIEVLNLRRELAGGVDTLLKAKKWLSQVGCTSSELAVLLEDASNFITGFISCPASHSTPHIYVSSLPFCPRSSTVFKNYRKRTRGLLELKGSLMERRESAALATWNIGSGVRSIAYSPDGTRVAVGCTNKTVRILNAHDGTSLLDPLQGHTDEVLSVAFSPDGKLVASGSSDGTVRVWNSYNGTLIAGPFEGHVSRVISVGFSPSRTRLISGSWDDTICIWDVNTGNLITDPWKDPSNDIYAATLSPDGTLIACTSQNYAITLWNLSDMTCSTPPFQGHTDCVRSIAFTPDGTRLVSGSNDKTIRVWNTSDGSLATDPFKGHTDYVYSVAVSPDGRRVASGSLDSTARVWNIDDGTLVAGPYIGHTSDVWSVAFSPDGTRVISGSSDGTIRVWNVRDGLLLPQNLFHDHLYNLKSASLSNNSTRILSISEDRSAWVWDIVLDRIIPNVLKGLCVPPVYYLSPAAVHFVASAEDNSIEVLDTNDASLAVGPLHGHTGSLTTFAFSADNTHLVTGSEDCTVRIWDLQKTGPAAGPFYGHGGSVTSVALSSDYARAVSSSTIDKTIRVWSARKPMIRPAPSLNSSSSSPVGSSLSIHEDWRIQDDGWVTNSSSALLFWVPPDFALSHVWPSPHAEFIITKDGVLHIPEQELLLGEEWSRCYISD</sequence>
<gene>
    <name evidence="6" type="ORF">RDB_LOCUS157688</name>
</gene>
<evidence type="ECO:0000259" key="5">
    <source>
        <dbReference type="PROSITE" id="PS50837"/>
    </source>
</evidence>
<dbReference type="InterPro" id="IPR019775">
    <property type="entry name" value="WD40_repeat_CS"/>
</dbReference>
<evidence type="ECO:0000256" key="3">
    <source>
        <dbReference type="PROSITE-ProRule" id="PRU00221"/>
    </source>
</evidence>
<dbReference type="PROSITE" id="PS50294">
    <property type="entry name" value="WD_REPEATS_REGION"/>
    <property type="match status" value="7"/>
</dbReference>
<feature type="repeat" description="WD" evidence="3">
    <location>
        <begin position="1269"/>
        <end position="1302"/>
    </location>
</feature>
<dbReference type="InterPro" id="IPR027417">
    <property type="entry name" value="P-loop_NTPase"/>
</dbReference>
<dbReference type="InterPro" id="IPR020472">
    <property type="entry name" value="WD40_PAC1"/>
</dbReference>
<reference evidence="6" key="1">
    <citation type="submission" date="2021-01" db="EMBL/GenBank/DDBJ databases">
        <authorList>
            <person name="Kaushik A."/>
        </authorList>
    </citation>
    <scope>NUCLEOTIDE SEQUENCE</scope>
    <source>
        <strain evidence="6">AG3-T5</strain>
    </source>
</reference>
<dbReference type="PRINTS" id="PR00320">
    <property type="entry name" value="GPROTEINBRPT"/>
</dbReference>
<keyword evidence="2" id="KW-0677">Repeat</keyword>
<keyword evidence="1 3" id="KW-0853">WD repeat</keyword>